<protein>
    <recommendedName>
        <fullName evidence="2">Phosphatidic acid phosphatase type 2/haloperoxidase domain-containing protein</fullName>
    </recommendedName>
</protein>
<dbReference type="InterPro" id="IPR036938">
    <property type="entry name" value="PAP2/HPO_sf"/>
</dbReference>
<dbReference type="EMBL" id="BAAANT010000008">
    <property type="protein sequence ID" value="GAA2138128.1"/>
    <property type="molecule type" value="Genomic_DNA"/>
</dbReference>
<dbReference type="Gene3D" id="1.10.606.20">
    <property type="match status" value="1"/>
</dbReference>
<dbReference type="InterPro" id="IPR000326">
    <property type="entry name" value="PAP2/HPO"/>
</dbReference>
<dbReference type="PANTHER" id="PTHR34599:SF1">
    <property type="entry name" value="PHOSPHATIDIC ACID PHOSPHATASE TYPE 2_HALOPEROXIDASE DOMAIN-CONTAINING PROTEIN"/>
    <property type="match status" value="1"/>
</dbReference>
<dbReference type="PANTHER" id="PTHR34599">
    <property type="entry name" value="PEROXIDASE-RELATED"/>
    <property type="match status" value="1"/>
</dbReference>
<dbReference type="SUPFAM" id="SSF48317">
    <property type="entry name" value="Acid phosphatase/Vanadium-dependent haloperoxidase"/>
    <property type="match status" value="1"/>
</dbReference>
<evidence type="ECO:0000259" key="2">
    <source>
        <dbReference type="Pfam" id="PF01569"/>
    </source>
</evidence>
<accession>A0ABP5L0D5</accession>
<comment type="caution">
    <text evidence="3">The sequence shown here is derived from an EMBL/GenBank/DDBJ whole genome shotgun (WGS) entry which is preliminary data.</text>
</comment>
<evidence type="ECO:0000313" key="4">
    <source>
        <dbReference type="Proteomes" id="UP001422759"/>
    </source>
</evidence>
<dbReference type="RefSeq" id="WP_344462878.1">
    <property type="nucleotide sequence ID" value="NZ_BAAANT010000008.1"/>
</dbReference>
<name>A0ABP5L0D5_9ACTN</name>
<feature type="region of interest" description="Disordered" evidence="1">
    <location>
        <begin position="1"/>
        <end position="27"/>
    </location>
</feature>
<keyword evidence="4" id="KW-1185">Reference proteome</keyword>
<dbReference type="Pfam" id="PF01569">
    <property type="entry name" value="PAP2"/>
    <property type="match status" value="1"/>
</dbReference>
<proteinExistence type="predicted"/>
<organism evidence="3 4">
    <name type="scientific">Kitasatospora kazusensis</name>
    <dbReference type="NCBI Taxonomy" id="407974"/>
    <lineage>
        <taxon>Bacteria</taxon>
        <taxon>Bacillati</taxon>
        <taxon>Actinomycetota</taxon>
        <taxon>Actinomycetes</taxon>
        <taxon>Kitasatosporales</taxon>
        <taxon>Streptomycetaceae</taxon>
        <taxon>Kitasatospora</taxon>
    </lineage>
</organism>
<dbReference type="InterPro" id="IPR052559">
    <property type="entry name" value="V-haloperoxidase"/>
</dbReference>
<feature type="compositionally biased region" description="Low complexity" evidence="1">
    <location>
        <begin position="1"/>
        <end position="24"/>
    </location>
</feature>
<dbReference type="CDD" id="cd03398">
    <property type="entry name" value="PAP2_haloperoxidase"/>
    <property type="match status" value="1"/>
</dbReference>
<reference evidence="4" key="1">
    <citation type="journal article" date="2019" name="Int. J. Syst. Evol. Microbiol.">
        <title>The Global Catalogue of Microorganisms (GCM) 10K type strain sequencing project: providing services to taxonomists for standard genome sequencing and annotation.</title>
        <authorList>
            <consortium name="The Broad Institute Genomics Platform"/>
            <consortium name="The Broad Institute Genome Sequencing Center for Infectious Disease"/>
            <person name="Wu L."/>
            <person name="Ma J."/>
        </authorList>
    </citation>
    <scope>NUCLEOTIDE SEQUENCE [LARGE SCALE GENOMIC DNA]</scope>
    <source>
        <strain evidence="4">JCM 14560</strain>
    </source>
</reference>
<sequence>MRSTDPLRPLRPSSLSGPSGTPRSARQGGRWAAAAVAALVALGGPLALPSSASASAGAGVGAGAAVRAGAAGGHDHVLDWNDVLLQAYRNACGAAGAPGPLARAGAMMHAAIWDAVNSVSGGATPAYGFYLGRLAAPAGASAEAAIDYAAHDTLVDVFPAQQAAFDAALATETGYLTGTVTTQQENDGVGVGRQAAQAMIAARSGDAPAFNPAYTNGTVDGAWRPTDDKWVAATPAWGTLKPFTLSSSTQFRPPLPAGYSSYQALLAGPEYAAQVNEVERVGSASAAPADRSADQTQSAFFWANDQGPICDANGHVTTPGTYKPPGQLFQTTQTVARNENLDEFAEARLFALVGLAMTDASVTAWDAKYDTAIQLWRPVTAIQQATAVASPGVVADPNWQPLSTGADGTHFTPPFPSYVSGHATFAGAWAAVMRDYFGDQVGFTAATDDAHAAGVTRSFSSFTAAATEDAFSRLYLGVHYRWDTEQGLAAGSSVGDYAFRNTLKPAIGYQGSVAASAAAVSGSSLTLPVSRAVRAGDTLLVSVMLTNTHSGTVGATDSQGNSYTVVSNTPDGAGDRTLVLAAVGVNALTTADHLTLTYPTTGEHHVSVVEFSGVGAVDRSAAATGAAGTPFNSGTTPVTTAANELVFGVAGVQGGAAATWSDGFTALPTLFVADDQLATAYRNVSATGGYAATGTATHQWMAAAVTLR</sequence>
<gene>
    <name evidence="3" type="ORF">GCM10009760_19190</name>
</gene>
<feature type="domain" description="Phosphatidic acid phosphatase type 2/haloperoxidase" evidence="2">
    <location>
        <begin position="397"/>
        <end position="495"/>
    </location>
</feature>
<evidence type="ECO:0000313" key="3">
    <source>
        <dbReference type="EMBL" id="GAA2138128.1"/>
    </source>
</evidence>
<dbReference type="Proteomes" id="UP001422759">
    <property type="component" value="Unassembled WGS sequence"/>
</dbReference>
<evidence type="ECO:0000256" key="1">
    <source>
        <dbReference type="SAM" id="MobiDB-lite"/>
    </source>
</evidence>